<protein>
    <recommendedName>
        <fullName evidence="2">GerMN domain-containing protein</fullName>
    </recommendedName>
</protein>
<gene>
    <name evidence="3" type="ORF">Unknown280_1740</name>
</gene>
<dbReference type="Pfam" id="PF10646">
    <property type="entry name" value="Germane"/>
    <property type="match status" value="1"/>
</dbReference>
<evidence type="ECO:0000256" key="1">
    <source>
        <dbReference type="SAM" id="MobiDB-lite"/>
    </source>
</evidence>
<sequence>MASKKTKRNKFFAALWLLLFLILVIVFLVKKDDFIANLKSTNFFEKVTGSTPEFIQNYEVKEKPNKTNGLLEVEEIPAPGKAEIQTQGILDSKQEQKDFAEASETEEFEYEEDVTVPPPQTEKPVEEIVAPKTEKPKPAQTMNVKLFFVQVDSDGNVNRKNVTRAIAKNDSPLTSTIRALVEGPLETEKNCMSLIPEGTRLLGASVRDGIAALNFSEEFEFNTIGAEGYRAQLMQIVFTATEFATVESVQFLIEGKHKDYIGSGEDVWMWIGSPYTRSSFN</sequence>
<feature type="region of interest" description="Disordered" evidence="1">
    <location>
        <begin position="95"/>
        <end position="124"/>
    </location>
</feature>
<proteinExistence type="predicted"/>
<accession>A0A650EPU3</accession>
<feature type="compositionally biased region" description="Acidic residues" evidence="1">
    <location>
        <begin position="101"/>
        <end position="114"/>
    </location>
</feature>
<name>A0A650EPU3_9SPIO</name>
<organism evidence="3">
    <name type="scientific">uncultured Spirochaetaceae bacterium</name>
    <dbReference type="NCBI Taxonomy" id="201186"/>
    <lineage>
        <taxon>Bacteria</taxon>
        <taxon>Pseudomonadati</taxon>
        <taxon>Spirochaetota</taxon>
        <taxon>Spirochaetia</taxon>
        <taxon>Spirochaetales</taxon>
        <taxon>Spirochaetaceae</taxon>
        <taxon>environmental samples</taxon>
    </lineage>
</organism>
<evidence type="ECO:0000313" key="3">
    <source>
        <dbReference type="EMBL" id="QGT51482.1"/>
    </source>
</evidence>
<dbReference type="InterPro" id="IPR019606">
    <property type="entry name" value="GerMN"/>
</dbReference>
<dbReference type="AlphaFoldDB" id="A0A650EPU3"/>
<evidence type="ECO:0000259" key="2">
    <source>
        <dbReference type="SMART" id="SM00909"/>
    </source>
</evidence>
<dbReference type="EMBL" id="MN577574">
    <property type="protein sequence ID" value="QGT51482.1"/>
    <property type="molecule type" value="Genomic_DNA"/>
</dbReference>
<feature type="domain" description="GerMN" evidence="2">
    <location>
        <begin position="173"/>
        <end position="262"/>
    </location>
</feature>
<dbReference type="SMART" id="SM00909">
    <property type="entry name" value="Germane"/>
    <property type="match status" value="1"/>
</dbReference>
<reference evidence="3" key="1">
    <citation type="journal article" date="2020" name="J. ISSAAS">
        <title>Lactobacilli and other gastrointestinal microbiota of Peromyscus leucopus, reservoir host for agents of Lyme disease and other zoonoses in North America.</title>
        <authorList>
            <person name="Milovic A."/>
            <person name="Bassam K."/>
            <person name="Shao H."/>
            <person name="Chatzistamou I."/>
            <person name="Tufts D.M."/>
            <person name="Diuk-Wasser M."/>
            <person name="Barbour A.G."/>
        </authorList>
    </citation>
    <scope>NUCLEOTIDE SEQUENCE</scope>
    <source>
        <strain evidence="3">LL50</strain>
    </source>
</reference>